<dbReference type="GO" id="GO:0005886">
    <property type="term" value="C:plasma membrane"/>
    <property type="evidence" value="ECO:0007669"/>
    <property type="project" value="UniProtKB-SubCell"/>
</dbReference>
<keyword evidence="5 7" id="KW-0472">Membrane</keyword>
<comment type="subcellular location">
    <subcellularLocation>
        <location evidence="1">Cell membrane</location>
        <topology evidence="1">Multi-pass membrane protein</topology>
    </subcellularLocation>
    <subcellularLocation>
        <location evidence="6">Membrane</location>
        <topology evidence="6">Multi-pass membrane protein</topology>
    </subcellularLocation>
</comment>
<evidence type="ECO:0000256" key="2">
    <source>
        <dbReference type="ARBA" id="ARBA00022475"/>
    </source>
</evidence>
<evidence type="ECO:0000256" key="7">
    <source>
        <dbReference type="SAM" id="Phobius"/>
    </source>
</evidence>
<dbReference type="EMBL" id="AAQH01000002">
    <property type="protein sequence ID" value="EAT13413.1"/>
    <property type="molecule type" value="Genomic_DNA"/>
</dbReference>
<evidence type="ECO:0000313" key="9">
    <source>
        <dbReference type="EMBL" id="EAT13413.1"/>
    </source>
</evidence>
<evidence type="ECO:0000256" key="4">
    <source>
        <dbReference type="ARBA" id="ARBA00022989"/>
    </source>
</evidence>
<dbReference type="InterPro" id="IPR050790">
    <property type="entry name" value="ExbB/TolQ_transport"/>
</dbReference>
<feature type="transmembrane region" description="Helical" evidence="7">
    <location>
        <begin position="15"/>
        <end position="36"/>
    </location>
</feature>
<dbReference type="GO" id="GO:0017038">
    <property type="term" value="P:protein import"/>
    <property type="evidence" value="ECO:0007669"/>
    <property type="project" value="TreeGrafter"/>
</dbReference>
<dbReference type="HOGENOM" id="CLU_053325_7_0_6"/>
<keyword evidence="2" id="KW-1003">Cell membrane</keyword>
<evidence type="ECO:0000256" key="3">
    <source>
        <dbReference type="ARBA" id="ARBA00022692"/>
    </source>
</evidence>
<feature type="transmembrane region" description="Helical" evidence="7">
    <location>
        <begin position="82"/>
        <end position="105"/>
    </location>
</feature>
<sequence>MLADVVDFLQSGGPVLYGILLVTLMLWFLILDRYWFFRSQAKPLCRQYREQWATLDHNDNWCREKVRRLYISQVKQAFNKHFGLIQLLVVICPLMGLLGTVTGMINVFDTMAVTGTGNARAMASGISMATVPTMAGMVISLIGLYFKTRFSSMAKKQLEIFQDKLLK</sequence>
<proteinExistence type="inferred from homology"/>
<feature type="domain" description="MotA/TolQ/ExbB proton channel" evidence="8">
    <location>
        <begin position="63"/>
        <end position="162"/>
    </location>
</feature>
<dbReference type="PANTHER" id="PTHR30625:SF18">
    <property type="entry name" value="TONB2 ENERGY TRANSDUCTION SYSTEM INNER MEMBRANE COMPONENT EXBB"/>
    <property type="match status" value="1"/>
</dbReference>
<keyword evidence="3 7" id="KW-0812">Transmembrane</keyword>
<keyword evidence="6" id="KW-0653">Protein transport</keyword>
<comment type="caution">
    <text evidence="9">The sequence shown here is derived from an EMBL/GenBank/DDBJ whole genome shotgun (WGS) entry which is preliminary data.</text>
</comment>
<organism evidence="9 10">
    <name type="scientific">Bermanella marisrubri</name>
    <dbReference type="NCBI Taxonomy" id="207949"/>
    <lineage>
        <taxon>Bacteria</taxon>
        <taxon>Pseudomonadati</taxon>
        <taxon>Pseudomonadota</taxon>
        <taxon>Gammaproteobacteria</taxon>
        <taxon>Oceanospirillales</taxon>
        <taxon>Oceanospirillaceae</taxon>
        <taxon>Bermanella</taxon>
    </lineage>
</organism>
<dbReference type="RefSeq" id="WP_007017797.1">
    <property type="nucleotide sequence ID" value="NZ_CH724114.1"/>
</dbReference>
<feature type="transmembrane region" description="Helical" evidence="7">
    <location>
        <begin position="125"/>
        <end position="146"/>
    </location>
</feature>
<keyword evidence="6" id="KW-0813">Transport</keyword>
<dbReference type="OrthoDB" id="4045at2"/>
<gene>
    <name evidence="9" type="ORF">RED65_01595</name>
</gene>
<reference evidence="9 10" key="1">
    <citation type="submission" date="2006-03" db="EMBL/GenBank/DDBJ databases">
        <authorList>
            <person name="Pinhassi J."/>
            <person name="Pedros-Alio C."/>
            <person name="Ferriera S."/>
            <person name="Johnson J."/>
            <person name="Kravitz S."/>
            <person name="Halpern A."/>
            <person name="Remington K."/>
            <person name="Beeson K."/>
            <person name="Tran B."/>
            <person name="Rogers Y.-H."/>
            <person name="Friedman R."/>
            <person name="Venter J.C."/>
        </authorList>
    </citation>
    <scope>NUCLEOTIDE SEQUENCE [LARGE SCALE GENOMIC DNA]</scope>
    <source>
        <strain evidence="9 10">RED65</strain>
    </source>
</reference>
<accession>Q1N4L5</accession>
<evidence type="ECO:0000256" key="5">
    <source>
        <dbReference type="ARBA" id="ARBA00023136"/>
    </source>
</evidence>
<dbReference type="InterPro" id="IPR002898">
    <property type="entry name" value="MotA_ExbB_proton_chnl"/>
</dbReference>
<evidence type="ECO:0000259" key="8">
    <source>
        <dbReference type="Pfam" id="PF01618"/>
    </source>
</evidence>
<evidence type="ECO:0000256" key="6">
    <source>
        <dbReference type="RuleBase" id="RU004057"/>
    </source>
</evidence>
<evidence type="ECO:0000313" key="10">
    <source>
        <dbReference type="Proteomes" id="UP000004263"/>
    </source>
</evidence>
<dbReference type="STRING" id="207949.RED65_01595"/>
<dbReference type="PANTHER" id="PTHR30625">
    <property type="entry name" value="PROTEIN TOLQ"/>
    <property type="match status" value="1"/>
</dbReference>
<name>Q1N4L5_9GAMM</name>
<keyword evidence="4 7" id="KW-1133">Transmembrane helix</keyword>
<protein>
    <submittedName>
        <fullName evidence="9">TonB system transport protein ExbB2</fullName>
    </submittedName>
</protein>
<comment type="similarity">
    <text evidence="6">Belongs to the exbB/tolQ family.</text>
</comment>
<dbReference type="AlphaFoldDB" id="Q1N4L5"/>
<dbReference type="Pfam" id="PF01618">
    <property type="entry name" value="MotA_ExbB"/>
    <property type="match status" value="1"/>
</dbReference>
<dbReference type="Proteomes" id="UP000004263">
    <property type="component" value="Unassembled WGS sequence"/>
</dbReference>
<keyword evidence="10" id="KW-1185">Reference proteome</keyword>
<evidence type="ECO:0000256" key="1">
    <source>
        <dbReference type="ARBA" id="ARBA00004651"/>
    </source>
</evidence>